<name>A0A1D2VE01_9ASCO</name>
<keyword evidence="3" id="KW-1185">Reference proteome</keyword>
<evidence type="ECO:0000313" key="3">
    <source>
        <dbReference type="Proteomes" id="UP000095038"/>
    </source>
</evidence>
<dbReference type="RefSeq" id="XP_020046163.1">
    <property type="nucleotide sequence ID" value="XM_020190699.1"/>
</dbReference>
<dbReference type="GeneID" id="30964335"/>
<dbReference type="EMBL" id="KV454484">
    <property type="protein sequence ID" value="ODV59856.1"/>
    <property type="molecule type" value="Genomic_DNA"/>
</dbReference>
<evidence type="ECO:0000256" key="1">
    <source>
        <dbReference type="RuleBase" id="RU363082"/>
    </source>
</evidence>
<comment type="similarity">
    <text evidence="1">Belongs to the glutaredoxin family.</text>
</comment>
<dbReference type="PANTHER" id="PTHR33558:SF1">
    <property type="entry name" value="GLUTAREDOXIN-LIKE PROTEIN C5ORF63 HOMOLOG"/>
    <property type="match status" value="1"/>
</dbReference>
<dbReference type="InterPro" id="IPR008554">
    <property type="entry name" value="Glutaredoxin-like"/>
</dbReference>
<dbReference type="SUPFAM" id="SSF52833">
    <property type="entry name" value="Thioredoxin-like"/>
    <property type="match status" value="1"/>
</dbReference>
<dbReference type="PANTHER" id="PTHR33558">
    <property type="entry name" value="GLUTAREDOXIN-LIKE PROTEIN C5ORF63 HOMOLOG"/>
    <property type="match status" value="1"/>
</dbReference>
<dbReference type="InterPro" id="IPR036249">
    <property type="entry name" value="Thioredoxin-like_sf"/>
</dbReference>
<dbReference type="InterPro" id="IPR052565">
    <property type="entry name" value="Glutaredoxin-like_YDR286C"/>
</dbReference>
<keyword evidence="1" id="KW-0813">Transport</keyword>
<gene>
    <name evidence="2" type="ORF">ASCRUDRAFT_36595</name>
</gene>
<dbReference type="AlphaFoldDB" id="A0A1D2VE01"/>
<sequence>MISKIAAQRLLARNTFGSLLNSSRKSFLRFSSASVAGNTDGARLVSLNLFTKNDCSLCEKAKFVLKTIEADNMKDKILGDKNIEINYIDITKEENKKWFDAYCFDIPVLHVDNSFKTKSTKFMHQLDYNEVIKSINEI</sequence>
<reference evidence="3" key="1">
    <citation type="submission" date="2016-05" db="EMBL/GenBank/DDBJ databases">
        <title>Comparative genomics of biotechnologically important yeasts.</title>
        <authorList>
            <consortium name="DOE Joint Genome Institute"/>
            <person name="Riley R."/>
            <person name="Haridas S."/>
            <person name="Wolfe K.H."/>
            <person name="Lopes M.R."/>
            <person name="Hittinger C.T."/>
            <person name="Goker M."/>
            <person name="Salamov A."/>
            <person name="Wisecaver J."/>
            <person name="Long T.M."/>
            <person name="Aerts A.L."/>
            <person name="Barry K."/>
            <person name="Choi C."/>
            <person name="Clum A."/>
            <person name="Coughlan A.Y."/>
            <person name="Deshpande S."/>
            <person name="Douglass A.P."/>
            <person name="Hanson S.J."/>
            <person name="Klenk H.-P."/>
            <person name="Labutti K."/>
            <person name="Lapidus A."/>
            <person name="Lindquist E."/>
            <person name="Lipzen A."/>
            <person name="Meier-Kolthoff J.P."/>
            <person name="Ohm R.A."/>
            <person name="Otillar R.P."/>
            <person name="Pangilinan J."/>
            <person name="Peng Y."/>
            <person name="Rokas A."/>
            <person name="Rosa C.A."/>
            <person name="Scheuner C."/>
            <person name="Sibirny A.A."/>
            <person name="Slot J.C."/>
            <person name="Stielow J.B."/>
            <person name="Sun H."/>
            <person name="Kurtzman C.P."/>
            <person name="Blackwell M."/>
            <person name="Grigoriev I.V."/>
            <person name="Jeffries T.W."/>
        </authorList>
    </citation>
    <scope>NUCLEOTIDE SEQUENCE [LARGE SCALE GENOMIC DNA]</scope>
    <source>
        <strain evidence="3">DSM 1968</strain>
    </source>
</reference>
<dbReference type="Proteomes" id="UP000095038">
    <property type="component" value="Unassembled WGS sequence"/>
</dbReference>
<dbReference type="Pfam" id="PF05768">
    <property type="entry name" value="Glrx-like"/>
    <property type="match status" value="1"/>
</dbReference>
<dbReference type="InParanoid" id="A0A1D2VE01"/>
<dbReference type="OrthoDB" id="429967at2759"/>
<evidence type="ECO:0000313" key="2">
    <source>
        <dbReference type="EMBL" id="ODV59856.1"/>
    </source>
</evidence>
<keyword evidence="1" id="KW-0249">Electron transport</keyword>
<dbReference type="Gene3D" id="3.40.30.10">
    <property type="entry name" value="Glutaredoxin"/>
    <property type="match status" value="1"/>
</dbReference>
<proteinExistence type="inferred from homology"/>
<organism evidence="2 3">
    <name type="scientific">Ascoidea rubescens DSM 1968</name>
    <dbReference type="NCBI Taxonomy" id="1344418"/>
    <lineage>
        <taxon>Eukaryota</taxon>
        <taxon>Fungi</taxon>
        <taxon>Dikarya</taxon>
        <taxon>Ascomycota</taxon>
        <taxon>Saccharomycotina</taxon>
        <taxon>Saccharomycetes</taxon>
        <taxon>Ascoideaceae</taxon>
        <taxon>Ascoidea</taxon>
    </lineage>
</organism>
<protein>
    <recommendedName>
        <fullName evidence="1">Glutaredoxin-like protein</fullName>
    </recommendedName>
</protein>
<accession>A0A1D2VE01</accession>